<keyword evidence="5 10" id="KW-0547">Nucleotide-binding</keyword>
<keyword evidence="13" id="KW-1185">Reference proteome</keyword>
<evidence type="ECO:0000256" key="9">
    <source>
        <dbReference type="ARBA" id="ARBA00047937"/>
    </source>
</evidence>
<dbReference type="RefSeq" id="WP_078692608.1">
    <property type="nucleotide sequence ID" value="NZ_FUWX01000004.1"/>
</dbReference>
<sequence>MRLLFEIGMEEIPARFLEQALSDIKNNLQKKLKEDRIAFDSMKTYGTPRRLVLLVEGLGEKQEDLNMLNMGPAKSVAYDSNGEISRAGLGFAKSQGIEPKELELIETPKGEYIAARKFMKGEETSKLLPELLKSLVMELSFPNSMKWGEKHFRFARPIQWFLALADDEVVDFEIEDIRSGRKSKGHRFFGQEFEVATIDEYFQKIRENNVIIDIEERKNMIKSLIDENCIEEGEQVLIEPGLLSEVTNLVEYPYPIVGTFNSDFLEVPQDVLIISMEVHQRYFPILDSNGKLLPKFVVVRNGIDFSENVKKGNEKVLSARLADARFFYQEDLKNPLVNNVEKLKTVVFQKDLGTIYNKIERAGKVAEYLTKKLNIEDRAENVQRTILLAKADLVSNMIGEKEFTKLQGFMGADYALKSGEHELVSKGIEEHYYPRFQGDKLPTEYEGVIAGITDRLDTLCGCFGVGIIPSGSKDPFALRRAALGIVNIILNSKLDLSLDELVEESLKTLETAGVLKRPKAEVKKEIMEFFKQRAINVLTDMNYSKDVVLAVLDTDYDNLVEAQMKIEALEKFAKNEKFNKLVSMLKRVGNISKDHEGTVIDGNLLVADIEKELYTKSLEVSKAVEVELSNKEYTQYLETILSTEEVIDKYFESVMVMDKDENIKNNRLSQLRFISEIFNKIANLTLIEEK</sequence>
<dbReference type="Proteomes" id="UP000191153">
    <property type="component" value="Unassembled WGS sequence"/>
</dbReference>
<evidence type="ECO:0000256" key="8">
    <source>
        <dbReference type="ARBA" id="ARBA00023146"/>
    </source>
</evidence>
<dbReference type="STRING" id="180163.SAMN02745174_00053"/>
<evidence type="ECO:0000256" key="3">
    <source>
        <dbReference type="ARBA" id="ARBA00022490"/>
    </source>
</evidence>
<dbReference type="GO" id="GO:0006420">
    <property type="term" value="P:arginyl-tRNA aminoacylation"/>
    <property type="evidence" value="ECO:0007669"/>
    <property type="project" value="InterPro"/>
</dbReference>
<dbReference type="PANTHER" id="PTHR30075">
    <property type="entry name" value="GLYCYL-TRNA SYNTHETASE"/>
    <property type="match status" value="1"/>
</dbReference>
<dbReference type="GO" id="GO:0006426">
    <property type="term" value="P:glycyl-tRNA aminoacylation"/>
    <property type="evidence" value="ECO:0007669"/>
    <property type="project" value="UniProtKB-UniRule"/>
</dbReference>
<keyword evidence="3 10" id="KW-0963">Cytoplasm</keyword>
<dbReference type="AlphaFoldDB" id="A0A1T4JTG2"/>
<evidence type="ECO:0000256" key="2">
    <source>
        <dbReference type="ARBA" id="ARBA00008226"/>
    </source>
</evidence>
<comment type="similarity">
    <text evidence="2 10">Belongs to the class-II aminoacyl-tRNA synthetase family.</text>
</comment>
<comment type="subunit">
    <text evidence="10">Tetramer of two alpha and two beta subunits.</text>
</comment>
<keyword evidence="6 10" id="KW-0067">ATP-binding</keyword>
<dbReference type="EMBL" id="FUWX01000004">
    <property type="protein sequence ID" value="SJZ33385.1"/>
    <property type="molecule type" value="Genomic_DNA"/>
</dbReference>
<dbReference type="Pfam" id="PF02092">
    <property type="entry name" value="tRNA_synt_2f"/>
    <property type="match status" value="1"/>
</dbReference>
<dbReference type="PROSITE" id="PS50861">
    <property type="entry name" value="AA_TRNA_LIGASE_II_GLYAB"/>
    <property type="match status" value="1"/>
</dbReference>
<evidence type="ECO:0000256" key="1">
    <source>
        <dbReference type="ARBA" id="ARBA00004496"/>
    </source>
</evidence>
<dbReference type="PRINTS" id="PR01045">
    <property type="entry name" value="TRNASYNTHGB"/>
</dbReference>
<protein>
    <recommendedName>
        <fullName evidence="10">Glycine--tRNA ligase beta subunit</fullName>
        <ecNumber evidence="10">6.1.1.14</ecNumber>
    </recommendedName>
    <alternativeName>
        <fullName evidence="10">Glycyl-tRNA synthetase beta subunit</fullName>
        <shortName evidence="10">GlyRS</shortName>
    </alternativeName>
</protein>
<dbReference type="GO" id="GO:0004814">
    <property type="term" value="F:arginine-tRNA ligase activity"/>
    <property type="evidence" value="ECO:0007669"/>
    <property type="project" value="InterPro"/>
</dbReference>
<proteinExistence type="inferred from homology"/>
<evidence type="ECO:0000256" key="5">
    <source>
        <dbReference type="ARBA" id="ARBA00022741"/>
    </source>
</evidence>
<name>A0A1T4JTG2_9FUSO</name>
<dbReference type="GO" id="GO:0004820">
    <property type="term" value="F:glycine-tRNA ligase activity"/>
    <property type="evidence" value="ECO:0007669"/>
    <property type="project" value="UniProtKB-UniRule"/>
</dbReference>
<dbReference type="GO" id="GO:0005829">
    <property type="term" value="C:cytosol"/>
    <property type="evidence" value="ECO:0007669"/>
    <property type="project" value="TreeGrafter"/>
</dbReference>
<evidence type="ECO:0000256" key="6">
    <source>
        <dbReference type="ARBA" id="ARBA00022840"/>
    </source>
</evidence>
<dbReference type="HAMAP" id="MF_00255">
    <property type="entry name" value="Gly_tRNA_synth_beta"/>
    <property type="match status" value="1"/>
</dbReference>
<organism evidence="12 13">
    <name type="scientific">Cetobacterium ceti</name>
    <dbReference type="NCBI Taxonomy" id="180163"/>
    <lineage>
        <taxon>Bacteria</taxon>
        <taxon>Fusobacteriati</taxon>
        <taxon>Fusobacteriota</taxon>
        <taxon>Fusobacteriia</taxon>
        <taxon>Fusobacteriales</taxon>
        <taxon>Fusobacteriaceae</taxon>
        <taxon>Cetobacterium</taxon>
    </lineage>
</organism>
<accession>A0A1T4JTG2</accession>
<evidence type="ECO:0000256" key="4">
    <source>
        <dbReference type="ARBA" id="ARBA00022598"/>
    </source>
</evidence>
<feature type="domain" description="DALR anticodon binding" evidence="11">
    <location>
        <begin position="587"/>
        <end position="684"/>
    </location>
</feature>
<evidence type="ECO:0000313" key="12">
    <source>
        <dbReference type="EMBL" id="SJZ33385.1"/>
    </source>
</evidence>
<dbReference type="InterPro" id="IPR015944">
    <property type="entry name" value="Gly-tRNA-synth_bsu"/>
</dbReference>
<dbReference type="SUPFAM" id="SSF109604">
    <property type="entry name" value="HD-domain/PDEase-like"/>
    <property type="match status" value="1"/>
</dbReference>
<evidence type="ECO:0000313" key="13">
    <source>
        <dbReference type="Proteomes" id="UP000191153"/>
    </source>
</evidence>
<dbReference type="EC" id="6.1.1.14" evidence="10"/>
<comment type="catalytic activity">
    <reaction evidence="9 10">
        <text>tRNA(Gly) + glycine + ATP = glycyl-tRNA(Gly) + AMP + diphosphate</text>
        <dbReference type="Rhea" id="RHEA:16013"/>
        <dbReference type="Rhea" id="RHEA-COMP:9664"/>
        <dbReference type="Rhea" id="RHEA-COMP:9683"/>
        <dbReference type="ChEBI" id="CHEBI:30616"/>
        <dbReference type="ChEBI" id="CHEBI:33019"/>
        <dbReference type="ChEBI" id="CHEBI:57305"/>
        <dbReference type="ChEBI" id="CHEBI:78442"/>
        <dbReference type="ChEBI" id="CHEBI:78522"/>
        <dbReference type="ChEBI" id="CHEBI:456215"/>
        <dbReference type="EC" id="6.1.1.14"/>
    </reaction>
</comment>
<reference evidence="12 13" key="1">
    <citation type="submission" date="2017-02" db="EMBL/GenBank/DDBJ databases">
        <authorList>
            <person name="Peterson S.W."/>
        </authorList>
    </citation>
    <scope>NUCLEOTIDE SEQUENCE [LARGE SCALE GENOMIC DNA]</scope>
    <source>
        <strain evidence="12 13">ATCC 700028</strain>
    </source>
</reference>
<dbReference type="InterPro" id="IPR008909">
    <property type="entry name" value="DALR_anticod-bd"/>
</dbReference>
<evidence type="ECO:0000259" key="11">
    <source>
        <dbReference type="Pfam" id="PF05746"/>
    </source>
</evidence>
<dbReference type="Pfam" id="PF05746">
    <property type="entry name" value="DALR_1"/>
    <property type="match status" value="1"/>
</dbReference>
<keyword evidence="8 10" id="KW-0030">Aminoacyl-tRNA synthetase</keyword>
<dbReference type="OrthoDB" id="9775440at2"/>
<keyword evidence="4 10" id="KW-0436">Ligase</keyword>
<keyword evidence="7 10" id="KW-0648">Protein biosynthesis</keyword>
<comment type="subcellular location">
    <subcellularLocation>
        <location evidence="1 10">Cytoplasm</location>
    </subcellularLocation>
</comment>
<dbReference type="InterPro" id="IPR006194">
    <property type="entry name" value="Gly-tRNA-synth_heterodimer"/>
</dbReference>
<dbReference type="PANTHER" id="PTHR30075:SF2">
    <property type="entry name" value="GLYCINE--TRNA LIGASE, CHLOROPLASTIC_MITOCHONDRIAL 2"/>
    <property type="match status" value="1"/>
</dbReference>
<evidence type="ECO:0000256" key="10">
    <source>
        <dbReference type="HAMAP-Rule" id="MF_00255"/>
    </source>
</evidence>
<evidence type="ECO:0000256" key="7">
    <source>
        <dbReference type="ARBA" id="ARBA00022917"/>
    </source>
</evidence>
<dbReference type="NCBIfam" id="TIGR00211">
    <property type="entry name" value="glyS"/>
    <property type="match status" value="1"/>
</dbReference>
<gene>
    <name evidence="10" type="primary">glyS</name>
    <name evidence="12" type="ORF">SAMN02745174_00053</name>
</gene>
<dbReference type="GO" id="GO:0005524">
    <property type="term" value="F:ATP binding"/>
    <property type="evidence" value="ECO:0007669"/>
    <property type="project" value="UniProtKB-UniRule"/>
</dbReference>